<dbReference type="EMBL" id="CADCXV010000645">
    <property type="protein sequence ID" value="CAB0031482.1"/>
    <property type="molecule type" value="Genomic_DNA"/>
</dbReference>
<evidence type="ECO:0008006" key="4">
    <source>
        <dbReference type="Google" id="ProtNLM"/>
    </source>
</evidence>
<name>A0A6H5I198_9HYME</name>
<gene>
    <name evidence="2" type="ORF">TBRA_LOCUS3451</name>
</gene>
<dbReference type="Proteomes" id="UP000479190">
    <property type="component" value="Unassembled WGS sequence"/>
</dbReference>
<feature type="compositionally biased region" description="Basic and acidic residues" evidence="1">
    <location>
        <begin position="123"/>
        <end position="138"/>
    </location>
</feature>
<feature type="compositionally biased region" description="Polar residues" evidence="1">
    <location>
        <begin position="84"/>
        <end position="103"/>
    </location>
</feature>
<feature type="compositionally biased region" description="Polar residues" evidence="1">
    <location>
        <begin position="623"/>
        <end position="635"/>
    </location>
</feature>
<keyword evidence="3" id="KW-1185">Reference proteome</keyword>
<evidence type="ECO:0000256" key="1">
    <source>
        <dbReference type="SAM" id="MobiDB-lite"/>
    </source>
</evidence>
<proteinExistence type="predicted"/>
<feature type="region of interest" description="Disordered" evidence="1">
    <location>
        <begin position="1"/>
        <end position="302"/>
    </location>
</feature>
<feature type="compositionally biased region" description="Basic and acidic residues" evidence="1">
    <location>
        <begin position="636"/>
        <end position="658"/>
    </location>
</feature>
<dbReference type="OrthoDB" id="8958038at2759"/>
<sequence>MATRKRKIVNRPELPQDSVAAGDGASSNRKRRVQVADVITASSRRPAARKTVQRRREPADLVNILPVSSPRRTTRGAASRQRKSTAQPKRTTARRVTQLQQEQPVVADPPPALPNRPATRGAARQEREASQEEHREEPLVQEELDVADPPLPPPSRRPASRKVGQSRQEPMDVADPPPPPSRRPAARKGAGQRRQEPMVAADLPPVPPRRSASQGAGQRRQEPMVAADLPPVPPPRRSASQGAGQRRQEPMVAADPPPVPPHRSASQGAGQRRQEPMVAADLPLGPPRRSIPQGAAQGQPGLRDVAEFPPVLSRRQAAQRAVQSRQIPVDAVDAMPLSSVYPTARGTSRRLQEPMIIPDFPPEPVAFHHRPTEDPEVLDNFADENEDLESELPNGDFQDAKNVRRAPNVNNETIVNEVLQKYWILGVRKCLRTIVSKCSICKLLRAQPRNNPIMSSLPSARLATTPWRECAPASADTSSIIDAFTGVTDRFPRAQRFSSMTSSLCARSCRHTRTMITAAAAVAAVAVKSINNIHEISACAYTSTIQGTTITQSRVQEIEFITHPYMIRAARKVHTRKRETSAYTGRYIRRYTSQRSNALGCATCASSRNEKTKRLYFYVRTRSSSPPGALKSSNPRAREHSSARTLPEHRSPGHKLRTDRGLCTLHTRTIMMQRPIVVAMPLLSQRVLEFRMCTCTHIRAVSLFIARVYITTYNVNSRVPYVVVYGATTIVARF</sequence>
<evidence type="ECO:0000313" key="3">
    <source>
        <dbReference type="Proteomes" id="UP000479190"/>
    </source>
</evidence>
<feature type="region of interest" description="Disordered" evidence="1">
    <location>
        <begin position="623"/>
        <end position="658"/>
    </location>
</feature>
<evidence type="ECO:0000313" key="2">
    <source>
        <dbReference type="EMBL" id="CAB0031482.1"/>
    </source>
</evidence>
<protein>
    <recommendedName>
        <fullName evidence="4">Integrase zinc-binding domain-containing protein</fullName>
    </recommendedName>
</protein>
<reference evidence="2 3" key="1">
    <citation type="submission" date="2020-02" db="EMBL/GenBank/DDBJ databases">
        <authorList>
            <person name="Ferguson B K."/>
        </authorList>
    </citation>
    <scope>NUCLEOTIDE SEQUENCE [LARGE SCALE GENOMIC DNA]</scope>
</reference>
<accession>A0A6H5I198</accession>
<organism evidence="2 3">
    <name type="scientific">Trichogramma brassicae</name>
    <dbReference type="NCBI Taxonomy" id="86971"/>
    <lineage>
        <taxon>Eukaryota</taxon>
        <taxon>Metazoa</taxon>
        <taxon>Ecdysozoa</taxon>
        <taxon>Arthropoda</taxon>
        <taxon>Hexapoda</taxon>
        <taxon>Insecta</taxon>
        <taxon>Pterygota</taxon>
        <taxon>Neoptera</taxon>
        <taxon>Endopterygota</taxon>
        <taxon>Hymenoptera</taxon>
        <taxon>Apocrita</taxon>
        <taxon>Proctotrupomorpha</taxon>
        <taxon>Chalcidoidea</taxon>
        <taxon>Trichogrammatidae</taxon>
        <taxon>Trichogramma</taxon>
    </lineage>
</organism>
<dbReference type="AlphaFoldDB" id="A0A6H5I198"/>